<dbReference type="PANTHER" id="PTHR46911">
    <property type="match status" value="1"/>
</dbReference>
<dbReference type="SMART" id="SM00917">
    <property type="entry name" value="LeuA_dimer"/>
    <property type="match status" value="1"/>
</dbReference>
<evidence type="ECO:0000313" key="12">
    <source>
        <dbReference type="EMBL" id="MCH1625677.1"/>
    </source>
</evidence>
<feature type="binding site" evidence="10">
    <location>
        <position position="279"/>
    </location>
    <ligand>
        <name>Mg(2+)</name>
        <dbReference type="ChEBI" id="CHEBI:18420"/>
    </ligand>
</feature>
<comment type="function">
    <text evidence="10">Catalyzes the condensation of the acetyl group of acetyl-CoA with 3-methyl-2-oxobutanoate (2-ketoisovalerate) to form 3-carboxy-3-hydroxy-4-methylpentanoate (2-isopropylmalate).</text>
</comment>
<dbReference type="PROSITE" id="PS00815">
    <property type="entry name" value="AIPM_HOMOCIT_SYNTH_1"/>
    <property type="match status" value="1"/>
</dbReference>
<evidence type="ECO:0000256" key="9">
    <source>
        <dbReference type="ARBA" id="ARBA00023304"/>
    </source>
</evidence>
<evidence type="ECO:0000256" key="8">
    <source>
        <dbReference type="ARBA" id="ARBA00022723"/>
    </source>
</evidence>
<keyword evidence="6 10" id="KW-0028">Amino-acid biosynthesis</keyword>
<reference evidence="12" key="1">
    <citation type="submission" date="2022-02" db="EMBL/GenBank/DDBJ databases">
        <title>Fredinandcohnia quinoae sp. nov. isolated from Chenopodium quinoa seeds.</title>
        <authorList>
            <person name="Saati-Santamaria Z."/>
            <person name="Flores-Felix J.D."/>
            <person name="Igual J.M."/>
            <person name="Velazquez E."/>
            <person name="Garcia-Fraile P."/>
            <person name="Martinez-Molina E."/>
        </authorList>
    </citation>
    <scope>NUCLEOTIDE SEQUENCE</scope>
    <source>
        <strain evidence="12">SECRCQ15</strain>
    </source>
</reference>
<feature type="binding site" evidence="10">
    <location>
        <position position="40"/>
    </location>
    <ligand>
        <name>Mg(2+)</name>
        <dbReference type="ChEBI" id="CHEBI:18420"/>
    </ligand>
</feature>
<dbReference type="GO" id="GO:0005737">
    <property type="term" value="C:cytoplasm"/>
    <property type="evidence" value="ECO:0007669"/>
    <property type="project" value="UniProtKB-SubCell"/>
</dbReference>
<evidence type="ECO:0000256" key="1">
    <source>
        <dbReference type="ARBA" id="ARBA00000064"/>
    </source>
</evidence>
<keyword evidence="7 10" id="KW-0808">Transferase</keyword>
<dbReference type="InterPro" id="IPR036230">
    <property type="entry name" value="LeuA_allosteric_dom_sf"/>
</dbReference>
<dbReference type="InterPro" id="IPR005668">
    <property type="entry name" value="IPM_Synthase"/>
</dbReference>
<evidence type="ECO:0000256" key="6">
    <source>
        <dbReference type="ARBA" id="ARBA00022605"/>
    </source>
</evidence>
<feature type="binding site" evidence="10">
    <location>
        <position position="245"/>
    </location>
    <ligand>
        <name>Mg(2+)</name>
        <dbReference type="ChEBI" id="CHEBI:18420"/>
    </ligand>
</feature>
<dbReference type="InterPro" id="IPR039371">
    <property type="entry name" value="LeuA_N_DRE-TIM"/>
</dbReference>
<dbReference type="Pfam" id="PF22615">
    <property type="entry name" value="IPMS_D2"/>
    <property type="match status" value="1"/>
</dbReference>
<dbReference type="PROSITE" id="PS50991">
    <property type="entry name" value="PYR_CT"/>
    <property type="match status" value="1"/>
</dbReference>
<comment type="caution">
    <text evidence="12">The sequence shown here is derived from an EMBL/GenBank/DDBJ whole genome shotgun (WGS) entry which is preliminary data.</text>
</comment>
<feature type="binding site" evidence="10">
    <location>
        <position position="243"/>
    </location>
    <ligand>
        <name>Mg(2+)</name>
        <dbReference type="ChEBI" id="CHEBI:18420"/>
    </ligand>
</feature>
<accession>A0AAW5E6M7</accession>
<evidence type="ECO:0000256" key="7">
    <source>
        <dbReference type="ARBA" id="ARBA00022679"/>
    </source>
</evidence>
<dbReference type="PROSITE" id="PS00816">
    <property type="entry name" value="AIPM_HOMOCIT_SYNTH_2"/>
    <property type="match status" value="1"/>
</dbReference>
<protein>
    <recommendedName>
        <fullName evidence="4 10">2-isopropylmalate synthase</fullName>
        <ecNumber evidence="4 10">2.3.3.13</ecNumber>
    </recommendedName>
    <alternativeName>
        <fullName evidence="10">Alpha-IPM synthase</fullName>
    </alternativeName>
    <alternativeName>
        <fullName evidence="10">Alpha-isopropylmalate synthase</fullName>
    </alternativeName>
</protein>
<keyword evidence="10" id="KW-0963">Cytoplasm</keyword>
<name>A0AAW5E6M7_9BACI</name>
<dbReference type="Gene3D" id="3.30.160.270">
    <property type="match status" value="1"/>
</dbReference>
<dbReference type="InterPro" id="IPR054692">
    <property type="entry name" value="LeuA-like_post-cat"/>
</dbReference>
<feature type="region of interest" description="Regulatory domain" evidence="10">
    <location>
        <begin position="439"/>
        <end position="567"/>
    </location>
</feature>
<comment type="subcellular location">
    <subcellularLocation>
        <location evidence="10">Cytoplasm</location>
    </subcellularLocation>
</comment>
<dbReference type="GO" id="GO:0000287">
    <property type="term" value="F:magnesium ion binding"/>
    <property type="evidence" value="ECO:0007669"/>
    <property type="project" value="UniProtKB-UniRule"/>
</dbReference>
<evidence type="ECO:0000256" key="5">
    <source>
        <dbReference type="ARBA" id="ARBA00022430"/>
    </source>
</evidence>
<evidence type="ECO:0000256" key="4">
    <source>
        <dbReference type="ARBA" id="ARBA00012973"/>
    </source>
</evidence>
<keyword evidence="10" id="KW-0460">Magnesium</keyword>
<dbReference type="Pfam" id="PF00682">
    <property type="entry name" value="HMGL-like"/>
    <property type="match status" value="1"/>
</dbReference>
<dbReference type="GO" id="GO:0003852">
    <property type="term" value="F:2-isopropylmalate synthase activity"/>
    <property type="evidence" value="ECO:0007669"/>
    <property type="project" value="UniProtKB-UniRule"/>
</dbReference>
<dbReference type="EC" id="2.3.3.13" evidence="4 10"/>
<dbReference type="InterPro" id="IPR000891">
    <property type="entry name" value="PYR_CT"/>
</dbReference>
<dbReference type="HAMAP" id="MF_00572">
    <property type="entry name" value="LeuA_type2"/>
    <property type="match status" value="1"/>
</dbReference>
<dbReference type="AlphaFoldDB" id="A0AAW5E6M7"/>
<comment type="similarity">
    <text evidence="3 10">Belongs to the alpha-IPM synthase/homocitrate synthase family. LeuA type 2 subfamily.</text>
</comment>
<proteinExistence type="inferred from homology"/>
<keyword evidence="13" id="KW-1185">Reference proteome</keyword>
<comment type="cofactor">
    <cofactor evidence="10">
        <name>Mg(2+)</name>
        <dbReference type="ChEBI" id="CHEBI:18420"/>
    </cofactor>
</comment>
<dbReference type="SUPFAM" id="SSF89000">
    <property type="entry name" value="post-HMGL domain-like"/>
    <property type="match status" value="1"/>
</dbReference>
<dbReference type="SUPFAM" id="SSF51569">
    <property type="entry name" value="Aldolase"/>
    <property type="match status" value="1"/>
</dbReference>
<dbReference type="NCBIfam" id="NF002991">
    <property type="entry name" value="PRK03739.1"/>
    <property type="match status" value="1"/>
</dbReference>
<evidence type="ECO:0000259" key="11">
    <source>
        <dbReference type="PROSITE" id="PS50991"/>
    </source>
</evidence>
<dbReference type="Pfam" id="PF08502">
    <property type="entry name" value="LeuA_dimer"/>
    <property type="match status" value="1"/>
</dbReference>
<comment type="catalytic activity">
    <reaction evidence="1 10">
        <text>3-methyl-2-oxobutanoate + acetyl-CoA + H2O = (2S)-2-isopropylmalate + CoA + H(+)</text>
        <dbReference type="Rhea" id="RHEA:21524"/>
        <dbReference type="ChEBI" id="CHEBI:1178"/>
        <dbReference type="ChEBI" id="CHEBI:11851"/>
        <dbReference type="ChEBI" id="CHEBI:15377"/>
        <dbReference type="ChEBI" id="CHEBI:15378"/>
        <dbReference type="ChEBI" id="CHEBI:57287"/>
        <dbReference type="ChEBI" id="CHEBI:57288"/>
        <dbReference type="EC" id="2.3.3.13"/>
    </reaction>
</comment>
<evidence type="ECO:0000256" key="2">
    <source>
        <dbReference type="ARBA" id="ARBA00004689"/>
    </source>
</evidence>
<keyword evidence="9 10" id="KW-0100">Branched-chain amino acid biosynthesis</keyword>
<comment type="subunit">
    <text evidence="10">Homodimer.</text>
</comment>
<feature type="domain" description="Pyruvate carboxyltransferase" evidence="11">
    <location>
        <begin position="31"/>
        <end position="304"/>
    </location>
</feature>
<dbReference type="CDD" id="cd07942">
    <property type="entry name" value="DRE_TIM_LeuA"/>
    <property type="match status" value="1"/>
</dbReference>
<dbReference type="PANTHER" id="PTHR46911:SF1">
    <property type="entry name" value="2-ISOPROPYLMALATE SYNTHASE"/>
    <property type="match status" value="1"/>
</dbReference>
<keyword evidence="8 10" id="KW-0479">Metal-binding</keyword>
<organism evidence="12 13">
    <name type="scientific">Fredinandcohnia quinoae</name>
    <dbReference type="NCBI Taxonomy" id="2918902"/>
    <lineage>
        <taxon>Bacteria</taxon>
        <taxon>Bacillati</taxon>
        <taxon>Bacillota</taxon>
        <taxon>Bacilli</taxon>
        <taxon>Bacillales</taxon>
        <taxon>Bacillaceae</taxon>
        <taxon>Fredinandcohnia</taxon>
    </lineage>
</organism>
<dbReference type="Gene3D" id="3.20.20.70">
    <property type="entry name" value="Aldolase class I"/>
    <property type="match status" value="1"/>
</dbReference>
<dbReference type="InterPro" id="IPR002034">
    <property type="entry name" value="AIPM/Hcit_synth_CS"/>
</dbReference>
<dbReference type="InterPro" id="IPR013785">
    <property type="entry name" value="Aldolase_TIM"/>
</dbReference>
<dbReference type="GO" id="GO:0003985">
    <property type="term" value="F:acetyl-CoA C-acetyltransferase activity"/>
    <property type="evidence" value="ECO:0007669"/>
    <property type="project" value="UniProtKB-UniRule"/>
</dbReference>
<dbReference type="EMBL" id="JAKTTI010000013">
    <property type="protein sequence ID" value="MCH1625677.1"/>
    <property type="molecule type" value="Genomic_DNA"/>
</dbReference>
<evidence type="ECO:0000313" key="13">
    <source>
        <dbReference type="Proteomes" id="UP001431131"/>
    </source>
</evidence>
<dbReference type="GO" id="GO:0009098">
    <property type="term" value="P:L-leucine biosynthetic process"/>
    <property type="evidence" value="ECO:0007669"/>
    <property type="project" value="UniProtKB-UniRule"/>
</dbReference>
<dbReference type="InterPro" id="IPR013709">
    <property type="entry name" value="2-isopropylmalate_synth_dimer"/>
</dbReference>
<dbReference type="RefSeq" id="WP_240255368.1">
    <property type="nucleotide sequence ID" value="NZ_JAKTTI010000013.1"/>
</dbReference>
<evidence type="ECO:0000256" key="3">
    <source>
        <dbReference type="ARBA" id="ARBA00009767"/>
    </source>
</evidence>
<dbReference type="SUPFAM" id="SSF110921">
    <property type="entry name" value="2-isopropylmalate synthase LeuA, allosteric (dimerisation) domain"/>
    <property type="match status" value="1"/>
</dbReference>
<gene>
    <name evidence="10" type="primary">leuA</name>
    <name evidence="12" type="ORF">MJG50_10075</name>
</gene>
<keyword evidence="5 10" id="KW-0432">Leucine biosynthesis</keyword>
<dbReference type="Proteomes" id="UP001431131">
    <property type="component" value="Unassembled WGS sequence"/>
</dbReference>
<comment type="pathway">
    <text evidence="2 10">Amino-acid biosynthesis; L-leucine biosynthesis; L-leucine from 3-methyl-2-oxobutanoate: step 1/4.</text>
</comment>
<evidence type="ECO:0000256" key="10">
    <source>
        <dbReference type="HAMAP-Rule" id="MF_00572"/>
    </source>
</evidence>
<sequence length="567" mass="64237">MKNIEKYSRGYFMPPMKSMKWTEKEYIAEAPTWCSVDLRDGNQALVVPMNLEEKVEYFQLLLQVGFKEIEVGFPAASETEYAFLRILIEENLIPDDVTIQVLTQSREHIIKKTFEALQGANKAVVHLYNSTSVAQREQVFRKSKEEIIDIAVTGAKMLKKYANETEGNFQFQYSPESFTGTEVEFALDICNSVLDIWEPTADKKVIINLPATVSMSMPHVYASQIEYMSDNLNYRDNVILSLHPHNDRGTGVADAELGMLAGAKRVEGTLFGNGERTGNVDIVTLALNMFSHGVDPKLNFEDLPTIISKYEKLTKMNVHERQPYGGELVFTAFSGSHQDAIAKGMKWREEEERQYWNVPYLLIDPMDIGRTYEGDIIRINSQSGKGGIGYILQQKYGIDLPTEMRESFGYSVKNVSDHQQKELMPNEIYDIFINEYVNISTPVKFIRYKSTHNSQYETIVSIRINNEEHEISGVGNGRLDAISNAIQAQLDINYTDLVYKQHALEIGSRSNAISYVGITGQNGTVYWGCGIDTDIMNSSVKALFSAVNNMISNLKLLVEKEYIHSKK</sequence>